<feature type="region of interest" description="Disordered" evidence="1">
    <location>
        <begin position="133"/>
        <end position="154"/>
    </location>
</feature>
<comment type="caution">
    <text evidence="2">The sequence shown here is derived from an EMBL/GenBank/DDBJ whole genome shotgun (WGS) entry which is preliminary data.</text>
</comment>
<dbReference type="EMBL" id="JAXQPW010000001">
    <property type="protein sequence ID" value="MDZ5660637.1"/>
    <property type="molecule type" value="Genomic_DNA"/>
</dbReference>
<dbReference type="RefSeq" id="WP_322423100.1">
    <property type="nucleotide sequence ID" value="NZ_JAXQPW010000001.1"/>
</dbReference>
<sequence length="171" mass="18434">MLDALGFTGSVRVTPPLNPAETGFLRALTDSGRTLRSTPTGRGNDAVPFARLAWVACLRGCCLEWDGSEATRWMAPSLEFLVEHLLAPGALGEGRPRFEDFTFDHVLDGAVVGRSYDDAEPWLVQVTGNRTSGRTLRTPCGEDADEDDADASPSAMPTLAANVIAFRPRRA</sequence>
<organism evidence="2 3">
    <name type="scientific">Nocardioides renjunii</name>
    <dbReference type="NCBI Taxonomy" id="3095075"/>
    <lineage>
        <taxon>Bacteria</taxon>
        <taxon>Bacillati</taxon>
        <taxon>Actinomycetota</taxon>
        <taxon>Actinomycetes</taxon>
        <taxon>Propionibacteriales</taxon>
        <taxon>Nocardioidaceae</taxon>
        <taxon>Nocardioides</taxon>
    </lineage>
</organism>
<reference evidence="2 3" key="1">
    <citation type="submission" date="2023-11" db="EMBL/GenBank/DDBJ databases">
        <title>Novel species in genus Nocardioides.</title>
        <authorList>
            <person name="Zhou H."/>
        </authorList>
    </citation>
    <scope>NUCLEOTIDE SEQUENCE [LARGE SCALE GENOMIC DNA]</scope>
    <source>
        <strain evidence="2 3">S-58</strain>
    </source>
</reference>
<protein>
    <submittedName>
        <fullName evidence="2">Uncharacterized protein</fullName>
    </submittedName>
</protein>
<keyword evidence="3" id="KW-1185">Reference proteome</keyword>
<proteinExistence type="predicted"/>
<dbReference type="Proteomes" id="UP001291999">
    <property type="component" value="Unassembled WGS sequence"/>
</dbReference>
<accession>A0ABU5K6Y2</accession>
<evidence type="ECO:0000313" key="2">
    <source>
        <dbReference type="EMBL" id="MDZ5660637.1"/>
    </source>
</evidence>
<name>A0ABU5K6Y2_9ACTN</name>
<evidence type="ECO:0000256" key="1">
    <source>
        <dbReference type="SAM" id="MobiDB-lite"/>
    </source>
</evidence>
<gene>
    <name evidence="2" type="ORF">SFC79_02575</name>
</gene>
<evidence type="ECO:0000313" key="3">
    <source>
        <dbReference type="Proteomes" id="UP001291999"/>
    </source>
</evidence>